<reference evidence="2 3" key="1">
    <citation type="submission" date="2020-04" db="EMBL/GenBank/DDBJ databases">
        <title>Advantages and limits of metagenomic assembly and binning of a giant virus.</title>
        <authorList>
            <person name="Schulz F."/>
            <person name="Andreani J."/>
            <person name="Francis R."/>
            <person name="Boudjemaa H."/>
            <person name="Bou Khalil J.Y."/>
            <person name="Lee J."/>
            <person name="La Scola B."/>
            <person name="Woyke T."/>
        </authorList>
    </citation>
    <scope>NUCLEOTIDE SEQUENCE [LARGE SCALE GENOMIC DNA]</scope>
    <source>
        <strain evidence="2 3">FV1/VV64</strain>
    </source>
</reference>
<keyword evidence="3" id="KW-1185">Reference proteome</keyword>
<feature type="compositionally biased region" description="Low complexity" evidence="1">
    <location>
        <begin position="50"/>
        <end position="72"/>
    </location>
</feature>
<evidence type="ECO:0000313" key="3">
    <source>
        <dbReference type="Proteomes" id="UP001162001"/>
    </source>
</evidence>
<evidence type="ECO:0000313" key="2">
    <source>
        <dbReference type="EMBL" id="QKF94099.1"/>
    </source>
</evidence>
<feature type="compositionally biased region" description="Acidic residues" evidence="1">
    <location>
        <begin position="73"/>
        <end position="82"/>
    </location>
</feature>
<dbReference type="EMBL" id="MT418680">
    <property type="protein sequence ID" value="QKF94099.1"/>
    <property type="molecule type" value="Genomic_DNA"/>
</dbReference>
<evidence type="ECO:0000256" key="1">
    <source>
        <dbReference type="SAM" id="MobiDB-lite"/>
    </source>
</evidence>
<feature type="compositionally biased region" description="Polar residues" evidence="1">
    <location>
        <begin position="34"/>
        <end position="49"/>
    </location>
</feature>
<dbReference type="Proteomes" id="UP001162001">
    <property type="component" value="Segment"/>
</dbReference>
<sequence length="263" mass="29079">MNLNKENHTNEQNIIDKVNTLPNGDIVIEFSESTTIPVTSASPLQDTPNESSSDNSSSDNSSDSMDISSADMSDSDNDEEMPPESFNFQDAFNKLTPEKLKESENIVNDMFKGNDIMKDMMTSIFDGISKMSFDNNNNNNDVFANIFKIAVDATNKVTEKHGKGKIVEAVSDMGFNLNSQNLNNSNIQNQNNTTIPNIFGNLAFMNNSIQSTNISNNVNDNQNNKQNNECENCENCTGCDNNTANSDDETSDEDNSNNFKINI</sequence>
<feature type="region of interest" description="Disordered" evidence="1">
    <location>
        <begin position="243"/>
        <end position="263"/>
    </location>
</feature>
<accession>A0A7D3QW00</accession>
<proteinExistence type="predicted"/>
<name>A0A7D3QW00_9VIRU</name>
<protein>
    <submittedName>
        <fullName evidence="2">Uncharacterized protein</fullName>
    </submittedName>
</protein>
<gene>
    <name evidence="2" type="ORF">Fadolivirus_1_641</name>
</gene>
<organism evidence="2 3">
    <name type="scientific">Fadolivirus FV1/VV64</name>
    <dbReference type="NCBI Taxonomy" id="3070911"/>
    <lineage>
        <taxon>Viruses</taxon>
        <taxon>Varidnaviria</taxon>
        <taxon>Bamfordvirae</taxon>
        <taxon>Nucleocytoviricota</taxon>
        <taxon>Megaviricetes</taxon>
        <taxon>Imitervirales</taxon>
        <taxon>Mimiviridae</taxon>
        <taxon>Klosneuvirinae</taxon>
        <taxon>Fadolivirus</taxon>
        <taxon>Fadolivirus algeromassiliense</taxon>
    </lineage>
</organism>
<feature type="region of interest" description="Disordered" evidence="1">
    <location>
        <begin position="34"/>
        <end position="86"/>
    </location>
</feature>
<feature type="compositionally biased region" description="Acidic residues" evidence="1">
    <location>
        <begin position="246"/>
        <end position="255"/>
    </location>
</feature>